<proteinExistence type="predicted"/>
<protein>
    <submittedName>
        <fullName evidence="1">Uncharacterized protein</fullName>
    </submittedName>
</protein>
<gene>
    <name evidence="1" type="ORF">SAMEA104719789_00818</name>
</gene>
<dbReference type="EMBL" id="UNSC01000003">
    <property type="protein sequence ID" value="SZD72373.1"/>
    <property type="molecule type" value="Genomic_DNA"/>
</dbReference>
<dbReference type="RefSeq" id="WP_119057741.1">
    <property type="nucleotide sequence ID" value="NZ_UNSC01000003.1"/>
</dbReference>
<evidence type="ECO:0000313" key="1">
    <source>
        <dbReference type="EMBL" id="SZD72373.1"/>
    </source>
</evidence>
<evidence type="ECO:0000313" key="2">
    <source>
        <dbReference type="Proteomes" id="UP000262142"/>
    </source>
</evidence>
<keyword evidence="2" id="KW-1185">Reference proteome</keyword>
<reference evidence="1 2" key="1">
    <citation type="submission" date="2018-09" db="EMBL/GenBank/DDBJ databases">
        <authorList>
            <consortium name="Pathogen Informatics"/>
        </authorList>
    </citation>
    <scope>NUCLEOTIDE SEQUENCE [LARGE SCALE GENOMIC DNA]</scope>
    <source>
        <strain evidence="1 2">OH-22767</strain>
    </source>
</reference>
<dbReference type="OrthoDB" id="1451604at2"/>
<organism evidence="1 2">
    <name type="scientific">Candidatus Ornithobacterium hominis</name>
    <dbReference type="NCBI Taxonomy" id="2497989"/>
    <lineage>
        <taxon>Bacteria</taxon>
        <taxon>Pseudomonadati</taxon>
        <taxon>Bacteroidota</taxon>
        <taxon>Flavobacteriia</taxon>
        <taxon>Flavobacteriales</taxon>
        <taxon>Weeksellaceae</taxon>
        <taxon>Ornithobacterium</taxon>
    </lineage>
</organism>
<sequence length="193" mass="22352">MKIFNFILFIISLSQFQSCQSKAYAALHDVERGLFLDRAYSVSNSTFFQRRLESDVESARNNWVIVNQDTENVYFGKISHNKNYLMVAPFYKTDKSALEDIFPGYASIDGKTIKAKVFEDFIKPTIKERLVPICPQSYSVEYSRKKYLLTKNGIESDIVFTGRCYEDKLFNANIRITMSAKDLEVIEKEITVK</sequence>
<dbReference type="AlphaFoldDB" id="A0A383U033"/>
<dbReference type="Proteomes" id="UP000262142">
    <property type="component" value="Unassembled WGS sequence"/>
</dbReference>
<accession>A0A383U033</accession>
<name>A0A383U033_9FLAO</name>